<evidence type="ECO:0000313" key="8">
    <source>
        <dbReference type="Proteomes" id="UP000249451"/>
    </source>
</evidence>
<dbReference type="Pfam" id="PF13245">
    <property type="entry name" value="AAA_19"/>
    <property type="match status" value="1"/>
</dbReference>
<protein>
    <recommendedName>
        <fullName evidence="6">UvrD-like helicase C-terminal domain-containing protein</fullName>
    </recommendedName>
</protein>
<feature type="compositionally biased region" description="Low complexity" evidence="5">
    <location>
        <begin position="11"/>
        <end position="20"/>
    </location>
</feature>
<dbReference type="Proteomes" id="UP000249451">
    <property type="component" value="Unassembled WGS sequence"/>
</dbReference>
<dbReference type="InterPro" id="IPR000212">
    <property type="entry name" value="DNA_helicase_UvrD/REP"/>
</dbReference>
<dbReference type="SUPFAM" id="SSF52540">
    <property type="entry name" value="P-loop containing nucleoside triphosphate hydrolases"/>
    <property type="match status" value="1"/>
</dbReference>
<evidence type="ECO:0000259" key="6">
    <source>
        <dbReference type="Pfam" id="PF13361"/>
    </source>
</evidence>
<dbReference type="Pfam" id="PF13361">
    <property type="entry name" value="UvrD_C"/>
    <property type="match status" value="1"/>
</dbReference>
<dbReference type="GO" id="GO:0000725">
    <property type="term" value="P:recombinational repair"/>
    <property type="evidence" value="ECO:0007669"/>
    <property type="project" value="TreeGrafter"/>
</dbReference>
<dbReference type="PANTHER" id="PTHR11070:SF30">
    <property type="entry name" value="F-BOX DNA HELICASE 1"/>
    <property type="match status" value="1"/>
</dbReference>
<sequence>MSFTPIPPTAPAGLAPAPAAAQPAARKFKPTAQQEDILTKFRTGAPLVVQAGAGTGKTSTLELLAEDMAKTGRQGVYITLNKAMATEVGSKFVHGNVRASTIHSLAWRIASKIPQLAPLLDKIRRDEPPVSRFHWHRVIGFNEVFTYTSFYAANLRNRGEYAADTTLSSQKIMWAAIDALRLWCQSDRTELSKEDVVRPLSMQPHTWDTEYAPLVIEVAQRAWIEDILKPEGKLPFTHDYYLKLVTLAQPKLTQWLDLGPNSVLFFDEAQDSRPCVTYLLSLQDDMQIVAVGDSSQAIYGFTGARDGLPKIEKMAGATTASLTTSFRFGSEIANVANTVLDTLNAPIRLTGNPDMDSHVHTLAPEKVPDLSQLDAILVHTNARLLFAAERCMQVGVPYTIMADTSGIYNLAYDYDRLANGEKATRTELRDFNTQAELFDHLDSEDSRSVRSANDPLIRWLRENSTEQAREILNNSFDPDKDKGTNQNPVVLSTAHKSKGRQWDRVWVDIDADQSLPFTSLSYNPEVRGGTVVDMESRQALMLAYVALTRARKDLYVARAFMDAFDVISEQISAGGGAGLGSSPLLDALVAEQEIKFSDYL</sequence>
<keyword evidence="3" id="KW-0347">Helicase</keyword>
<dbReference type="Gene3D" id="3.40.50.300">
    <property type="entry name" value="P-loop containing nucleotide triphosphate hydrolases"/>
    <property type="match status" value="2"/>
</dbReference>
<dbReference type="GO" id="GO:0043138">
    <property type="term" value="F:3'-5' DNA helicase activity"/>
    <property type="evidence" value="ECO:0007669"/>
    <property type="project" value="TreeGrafter"/>
</dbReference>
<feature type="compositionally biased region" description="Pro residues" evidence="5">
    <location>
        <begin position="1"/>
        <end position="10"/>
    </location>
</feature>
<reference evidence="7 8" key="1">
    <citation type="submission" date="2017-11" db="EMBL/GenBank/DDBJ databases">
        <title>Infants hospitalized years apart are colonized by the same room-sourced microbial strains.</title>
        <authorList>
            <person name="Brooks B."/>
            <person name="Olm M.R."/>
            <person name="Firek B.A."/>
            <person name="Baker R."/>
            <person name="Thomas B.C."/>
            <person name="Morowitz M.J."/>
            <person name="Banfield J.F."/>
        </authorList>
    </citation>
    <scope>NUCLEOTIDE SEQUENCE [LARGE SCALE GENOMIC DNA]</scope>
    <source>
        <strain evidence="7">S2_012_000_R3_87</strain>
    </source>
</reference>
<name>A0A2W5B0T4_9CORY</name>
<keyword evidence="4" id="KW-0067">ATP-binding</keyword>
<evidence type="ECO:0000256" key="3">
    <source>
        <dbReference type="ARBA" id="ARBA00022806"/>
    </source>
</evidence>
<dbReference type="AlphaFoldDB" id="A0A2W5B0T4"/>
<dbReference type="GO" id="GO:0016787">
    <property type="term" value="F:hydrolase activity"/>
    <property type="evidence" value="ECO:0007669"/>
    <property type="project" value="UniProtKB-KW"/>
</dbReference>
<keyword evidence="1" id="KW-0547">Nucleotide-binding</keyword>
<organism evidence="7 8">
    <name type="scientific">Corynebacterium urealyticum</name>
    <dbReference type="NCBI Taxonomy" id="43771"/>
    <lineage>
        <taxon>Bacteria</taxon>
        <taxon>Bacillati</taxon>
        <taxon>Actinomycetota</taxon>
        <taxon>Actinomycetes</taxon>
        <taxon>Mycobacteriales</taxon>
        <taxon>Corynebacteriaceae</taxon>
        <taxon>Corynebacterium</taxon>
    </lineage>
</organism>
<evidence type="ECO:0000256" key="2">
    <source>
        <dbReference type="ARBA" id="ARBA00022801"/>
    </source>
</evidence>
<evidence type="ECO:0000256" key="1">
    <source>
        <dbReference type="ARBA" id="ARBA00022741"/>
    </source>
</evidence>
<gene>
    <name evidence="7" type="ORF">DI609_08235</name>
</gene>
<feature type="domain" description="UvrD-like helicase C-terminal" evidence="6">
    <location>
        <begin position="466"/>
        <end position="557"/>
    </location>
</feature>
<proteinExistence type="predicted"/>
<feature type="region of interest" description="Disordered" evidence="5">
    <location>
        <begin position="1"/>
        <end position="20"/>
    </location>
</feature>
<dbReference type="PANTHER" id="PTHR11070">
    <property type="entry name" value="UVRD / RECB / PCRA DNA HELICASE FAMILY MEMBER"/>
    <property type="match status" value="1"/>
</dbReference>
<dbReference type="GO" id="GO:0005524">
    <property type="term" value="F:ATP binding"/>
    <property type="evidence" value="ECO:0007669"/>
    <property type="project" value="UniProtKB-KW"/>
</dbReference>
<dbReference type="InterPro" id="IPR027417">
    <property type="entry name" value="P-loop_NTPase"/>
</dbReference>
<accession>A0A2W5B0T4</accession>
<evidence type="ECO:0000256" key="4">
    <source>
        <dbReference type="ARBA" id="ARBA00022840"/>
    </source>
</evidence>
<dbReference type="InterPro" id="IPR014017">
    <property type="entry name" value="DNA_helicase_UvrD-like_C"/>
</dbReference>
<keyword evidence="2" id="KW-0378">Hydrolase</keyword>
<evidence type="ECO:0000313" key="7">
    <source>
        <dbReference type="EMBL" id="PZO99463.1"/>
    </source>
</evidence>
<dbReference type="GO" id="GO:0003677">
    <property type="term" value="F:DNA binding"/>
    <property type="evidence" value="ECO:0007669"/>
    <property type="project" value="InterPro"/>
</dbReference>
<dbReference type="EMBL" id="QFNY01000197">
    <property type="protein sequence ID" value="PZO99463.1"/>
    <property type="molecule type" value="Genomic_DNA"/>
</dbReference>
<comment type="caution">
    <text evidence="7">The sequence shown here is derived from an EMBL/GenBank/DDBJ whole genome shotgun (WGS) entry which is preliminary data.</text>
</comment>
<evidence type="ECO:0000256" key="5">
    <source>
        <dbReference type="SAM" id="MobiDB-lite"/>
    </source>
</evidence>